<proteinExistence type="predicted"/>
<dbReference type="PANTHER" id="PTHR16253">
    <property type="entry name" value="TETRATRICOPEPTIDE REPEAT PROTEIN 22"/>
    <property type="match status" value="1"/>
</dbReference>
<reference evidence="2" key="1">
    <citation type="journal article" date="2008" name="Nature">
        <title>The amphioxus genome and the evolution of the chordate karyotype.</title>
        <authorList>
            <consortium name="US DOE Joint Genome Institute (JGI-PGF)"/>
            <person name="Putnam N.H."/>
            <person name="Butts T."/>
            <person name="Ferrier D.E.K."/>
            <person name="Furlong R.F."/>
            <person name="Hellsten U."/>
            <person name="Kawashima T."/>
            <person name="Robinson-Rechavi M."/>
            <person name="Shoguchi E."/>
            <person name="Terry A."/>
            <person name="Yu J.-K."/>
            <person name="Benito-Gutierrez E.L."/>
            <person name="Dubchak I."/>
            <person name="Garcia-Fernandez J."/>
            <person name="Gibson-Brown J.J."/>
            <person name="Grigoriev I.V."/>
            <person name="Horton A.C."/>
            <person name="de Jong P.J."/>
            <person name="Jurka J."/>
            <person name="Kapitonov V.V."/>
            <person name="Kohara Y."/>
            <person name="Kuroki Y."/>
            <person name="Lindquist E."/>
            <person name="Lucas S."/>
            <person name="Osoegawa K."/>
            <person name="Pennacchio L.A."/>
            <person name="Salamov A.A."/>
            <person name="Satou Y."/>
            <person name="Sauka-Spengler T."/>
            <person name="Schmutz J."/>
            <person name="Shin-I T."/>
            <person name="Toyoda A."/>
            <person name="Bronner-Fraser M."/>
            <person name="Fujiyama A."/>
            <person name="Holland L.Z."/>
            <person name="Holland P.W.H."/>
            <person name="Satoh N."/>
            <person name="Rokhsar D.S."/>
        </authorList>
    </citation>
    <scope>NUCLEOTIDE SEQUENCE [LARGE SCALE GENOMIC DNA]</scope>
    <source>
        <strain evidence="2">S238N-H82</strain>
        <tissue evidence="2">Testes</tissue>
    </source>
</reference>
<dbReference type="AlphaFoldDB" id="C3ZT17"/>
<dbReference type="Gene3D" id="3.40.50.10140">
    <property type="entry name" value="Toll/interleukin-1 receptor homology (TIR) domain"/>
    <property type="match status" value="1"/>
</dbReference>
<dbReference type="PANTHER" id="PTHR16253:SF0">
    <property type="entry name" value="TETRATRICOPEPTIDE REPEAT PROTEIN 22"/>
    <property type="match status" value="1"/>
</dbReference>
<feature type="non-terminal residue" evidence="2">
    <location>
        <position position="111"/>
    </location>
</feature>
<dbReference type="eggNOG" id="KOG4641">
    <property type="taxonomic scope" value="Eukaryota"/>
</dbReference>
<dbReference type="PROSITE" id="PS50104">
    <property type="entry name" value="TIR"/>
    <property type="match status" value="1"/>
</dbReference>
<dbReference type="InParanoid" id="C3ZT17"/>
<dbReference type="InterPro" id="IPR035897">
    <property type="entry name" value="Toll_tir_struct_dom_sf"/>
</dbReference>
<sequence>MQVEKAKNAKGFHFDFFVIHSAKDAEWVNYTLLAKLEGEEGFKGCIADRDFQLGKYVLDNITAAIKESAKVLIILTPDLVQSKWCKHEMKEALHAKVEEGTESVITILLID</sequence>
<dbReference type="InterPro" id="IPR042342">
    <property type="entry name" value="TTC22"/>
</dbReference>
<dbReference type="GO" id="GO:0007165">
    <property type="term" value="P:signal transduction"/>
    <property type="evidence" value="ECO:0007669"/>
    <property type="project" value="InterPro"/>
</dbReference>
<dbReference type="SMART" id="SM00255">
    <property type="entry name" value="TIR"/>
    <property type="match status" value="1"/>
</dbReference>
<dbReference type="SUPFAM" id="SSF52200">
    <property type="entry name" value="Toll/Interleukin receptor TIR domain"/>
    <property type="match status" value="1"/>
</dbReference>
<dbReference type="FunFam" id="3.40.50.10140:FF:000047">
    <property type="entry name" value="Uncharacterized protein"/>
    <property type="match status" value="1"/>
</dbReference>
<dbReference type="EMBL" id="GG666675">
    <property type="protein sequence ID" value="EEN44362.1"/>
    <property type="molecule type" value="Genomic_DNA"/>
</dbReference>
<evidence type="ECO:0000313" key="2">
    <source>
        <dbReference type="EMBL" id="EEN44362.1"/>
    </source>
</evidence>
<dbReference type="PRINTS" id="PR01537">
    <property type="entry name" value="INTRLKN1R1F"/>
</dbReference>
<evidence type="ECO:0000259" key="1">
    <source>
        <dbReference type="PROSITE" id="PS50104"/>
    </source>
</evidence>
<name>C3ZT17_BRAFL</name>
<dbReference type="Pfam" id="PF01582">
    <property type="entry name" value="TIR"/>
    <property type="match status" value="1"/>
</dbReference>
<gene>
    <name evidence="2" type="ORF">BRAFLDRAFT_224604</name>
</gene>
<organism>
    <name type="scientific">Branchiostoma floridae</name>
    <name type="common">Florida lancelet</name>
    <name type="synonym">Amphioxus</name>
    <dbReference type="NCBI Taxonomy" id="7739"/>
    <lineage>
        <taxon>Eukaryota</taxon>
        <taxon>Metazoa</taxon>
        <taxon>Chordata</taxon>
        <taxon>Cephalochordata</taxon>
        <taxon>Leptocardii</taxon>
        <taxon>Amphioxiformes</taxon>
        <taxon>Branchiostomatidae</taxon>
        <taxon>Branchiostoma</taxon>
    </lineage>
</organism>
<dbReference type="STRING" id="7739.C3ZT17"/>
<dbReference type="InterPro" id="IPR000157">
    <property type="entry name" value="TIR_dom"/>
</dbReference>
<feature type="domain" description="TIR" evidence="1">
    <location>
        <begin position="12"/>
        <end position="111"/>
    </location>
</feature>
<accession>C3ZT17</accession>
<protein>
    <recommendedName>
        <fullName evidence="1">TIR domain-containing protein</fullName>
    </recommendedName>
</protein>